<evidence type="ECO:0000313" key="5">
    <source>
        <dbReference type="Proteomes" id="UP000499080"/>
    </source>
</evidence>
<protein>
    <submittedName>
        <fullName evidence="2">Uncharacterized protein</fullName>
    </submittedName>
</protein>
<evidence type="ECO:0000313" key="4">
    <source>
        <dbReference type="EMBL" id="GBN47060.1"/>
    </source>
</evidence>
<evidence type="ECO:0000313" key="1">
    <source>
        <dbReference type="EMBL" id="GBN47018.1"/>
    </source>
</evidence>
<evidence type="ECO:0000313" key="3">
    <source>
        <dbReference type="EMBL" id="GBN47055.1"/>
    </source>
</evidence>
<evidence type="ECO:0000313" key="2">
    <source>
        <dbReference type="EMBL" id="GBN47022.1"/>
    </source>
</evidence>
<dbReference type="Proteomes" id="UP000499080">
    <property type="component" value="Unassembled WGS sequence"/>
</dbReference>
<comment type="caution">
    <text evidence="2">The sequence shown here is derived from an EMBL/GenBank/DDBJ whole genome shotgun (WGS) entry which is preliminary data.</text>
</comment>
<dbReference type="EMBL" id="BGPR01131544">
    <property type="protein sequence ID" value="GBN47018.1"/>
    <property type="molecule type" value="Genomic_DNA"/>
</dbReference>
<sequence length="188" mass="21961">MRPDILFFGRLPRYPQAQSREAEMFRFKKKSNTRQLFQKEAPKFEKIRWERGNDVACTIRLIGLSYIPTSRLYTSLVRFTLFLIVGPEIIEVARDCICCFPHYSGKYHSHVKGGGSGQTASVQPFTRGLQRDLSSPRRWNGTTDRNSTDYNYEHRATRGFTTPWEQGFTSWSEARNSHLFLPILHHKK</sequence>
<dbReference type="EMBL" id="BGPR01131560">
    <property type="protein sequence ID" value="GBN47060.1"/>
    <property type="molecule type" value="Genomic_DNA"/>
</dbReference>
<accession>A0A4Y2P7I5</accession>
<organism evidence="2 5">
    <name type="scientific">Araneus ventricosus</name>
    <name type="common">Orbweaver spider</name>
    <name type="synonym">Epeira ventricosa</name>
    <dbReference type="NCBI Taxonomy" id="182803"/>
    <lineage>
        <taxon>Eukaryota</taxon>
        <taxon>Metazoa</taxon>
        <taxon>Ecdysozoa</taxon>
        <taxon>Arthropoda</taxon>
        <taxon>Chelicerata</taxon>
        <taxon>Arachnida</taxon>
        <taxon>Araneae</taxon>
        <taxon>Araneomorphae</taxon>
        <taxon>Entelegynae</taxon>
        <taxon>Araneoidea</taxon>
        <taxon>Araneidae</taxon>
        <taxon>Araneus</taxon>
    </lineage>
</organism>
<keyword evidence="5" id="KW-1185">Reference proteome</keyword>
<reference evidence="2 5" key="1">
    <citation type="journal article" date="2019" name="Sci. Rep.">
        <title>Orb-weaving spider Araneus ventricosus genome elucidates the spidroin gene catalogue.</title>
        <authorList>
            <person name="Kono N."/>
            <person name="Nakamura H."/>
            <person name="Ohtoshi R."/>
            <person name="Moran D.A.P."/>
            <person name="Shinohara A."/>
            <person name="Yoshida Y."/>
            <person name="Fujiwara M."/>
            <person name="Mori M."/>
            <person name="Tomita M."/>
            <person name="Arakawa K."/>
        </authorList>
    </citation>
    <scope>NUCLEOTIDE SEQUENCE [LARGE SCALE GENOMIC DNA]</scope>
</reference>
<dbReference type="EMBL" id="BGPR01131557">
    <property type="protein sequence ID" value="GBN47055.1"/>
    <property type="molecule type" value="Genomic_DNA"/>
</dbReference>
<dbReference type="AlphaFoldDB" id="A0A4Y2P7I5"/>
<proteinExistence type="predicted"/>
<dbReference type="EMBL" id="BGPR01131546">
    <property type="protein sequence ID" value="GBN47022.1"/>
    <property type="molecule type" value="Genomic_DNA"/>
</dbReference>
<name>A0A4Y2P7I5_ARAVE</name>
<gene>
    <name evidence="1" type="ORF">AVEN_253165_1</name>
    <name evidence="2" type="ORF">AVEN_264639_1</name>
    <name evidence="3" type="ORF">AVEN_74800_1</name>
    <name evidence="4" type="ORF">AVEN_84760_1</name>
</gene>